<reference evidence="1 2" key="1">
    <citation type="submission" date="2019-11" db="EMBL/GenBank/DDBJ databases">
        <authorList>
            <person name="Zheng R.K."/>
            <person name="Sun C.M."/>
        </authorList>
    </citation>
    <scope>NUCLEOTIDE SEQUENCE [LARGE SCALE GENOMIC DNA]</scope>
    <source>
        <strain evidence="1 2">SRB007</strain>
    </source>
</reference>
<dbReference type="InterPro" id="IPR029044">
    <property type="entry name" value="Nucleotide-diphossugar_trans"/>
</dbReference>
<dbReference type="Proteomes" id="UP000428328">
    <property type="component" value="Chromosome"/>
</dbReference>
<sequence>MNDCVLFFVKYPEPGEVKTRLAENSSPELAAEFYATFVEEKFEELLSGCKAKIIVCFAPETAGQAMRDWLGEYHRYVGQKGADLGRRMENGFREAFFMKYERVVLAGSDVPGLSPAIIEEALEALTPDTACLGPADDGGYYLIGFHRKGFVPEVFRNIDWSTERVFEQTASLISGQGMKTHILPNLEDMDTLEDVETLIALGSAGPLGTRSIAEARRLLGR</sequence>
<dbReference type="InterPro" id="IPR018641">
    <property type="entry name" value="Trfase_1_rSAM/seldom-assoc"/>
</dbReference>
<organism evidence="1 2">
    <name type="scientific">Pseudodesulfovibrio cashew</name>
    <dbReference type="NCBI Taxonomy" id="2678688"/>
    <lineage>
        <taxon>Bacteria</taxon>
        <taxon>Pseudomonadati</taxon>
        <taxon>Thermodesulfobacteriota</taxon>
        <taxon>Desulfovibrionia</taxon>
        <taxon>Desulfovibrionales</taxon>
        <taxon>Desulfovibrionaceae</taxon>
    </lineage>
</organism>
<gene>
    <name evidence="1" type="ORF">GM415_08540</name>
</gene>
<protein>
    <submittedName>
        <fullName evidence="1">DUF2064 domain-containing protein</fullName>
    </submittedName>
</protein>
<keyword evidence="2" id="KW-1185">Reference proteome</keyword>
<dbReference type="Pfam" id="PF09837">
    <property type="entry name" value="DUF2064"/>
    <property type="match status" value="1"/>
</dbReference>
<dbReference type="Gene3D" id="3.90.550.10">
    <property type="entry name" value="Spore Coat Polysaccharide Biosynthesis Protein SpsA, Chain A"/>
    <property type="match status" value="1"/>
</dbReference>
<accession>A0A6I6JIE6</accession>
<evidence type="ECO:0000313" key="2">
    <source>
        <dbReference type="Proteomes" id="UP000428328"/>
    </source>
</evidence>
<proteinExistence type="predicted"/>
<dbReference type="PANTHER" id="PTHR36529:SF1">
    <property type="entry name" value="GLYCOSYLTRANSFERASE"/>
    <property type="match status" value="1"/>
</dbReference>
<dbReference type="SUPFAM" id="SSF53448">
    <property type="entry name" value="Nucleotide-diphospho-sugar transferases"/>
    <property type="match status" value="1"/>
</dbReference>
<dbReference type="EMBL" id="CP046400">
    <property type="protein sequence ID" value="QGY40173.1"/>
    <property type="molecule type" value="Genomic_DNA"/>
</dbReference>
<dbReference type="PANTHER" id="PTHR36529">
    <property type="entry name" value="SLL1095 PROTEIN"/>
    <property type="match status" value="1"/>
</dbReference>
<dbReference type="AlphaFoldDB" id="A0A6I6JIE6"/>
<dbReference type="KEGG" id="psel:GM415_08540"/>
<evidence type="ECO:0000313" key="1">
    <source>
        <dbReference type="EMBL" id="QGY40173.1"/>
    </source>
</evidence>
<dbReference type="NCBIfam" id="TIGR04282">
    <property type="entry name" value="glyco_like_cofC"/>
    <property type="match status" value="1"/>
</dbReference>
<dbReference type="RefSeq" id="WP_158947396.1">
    <property type="nucleotide sequence ID" value="NZ_CP046400.1"/>
</dbReference>
<name>A0A6I6JIE6_9BACT</name>